<reference evidence="3" key="1">
    <citation type="submission" date="2012-08" db="EMBL/GenBank/DDBJ databases">
        <title>The Genome Sequence of Wuchereria bancrofti.</title>
        <authorList>
            <person name="Nutman T.B."/>
            <person name="Fink D.L."/>
            <person name="Russ C."/>
            <person name="Young S."/>
            <person name="Zeng Q."/>
            <person name="Koehrsen M."/>
            <person name="Alvarado L."/>
            <person name="Berlin A."/>
            <person name="Chapman S.B."/>
            <person name="Chen Z."/>
            <person name="Freedman E."/>
            <person name="Gellesch M."/>
            <person name="Goldberg J."/>
            <person name="Griggs A."/>
            <person name="Gujja S."/>
            <person name="Heilman E.R."/>
            <person name="Heiman D."/>
            <person name="Hepburn T."/>
            <person name="Howarth C."/>
            <person name="Jen D."/>
            <person name="Larson L."/>
            <person name="Lewis B."/>
            <person name="Mehta T."/>
            <person name="Park D."/>
            <person name="Pearson M."/>
            <person name="Roberts A."/>
            <person name="Saif S."/>
            <person name="Shea T."/>
            <person name="Shenoy N."/>
            <person name="Sisk P."/>
            <person name="Stolte C."/>
            <person name="Sykes S."/>
            <person name="Walk T."/>
            <person name="White J."/>
            <person name="Yandava C."/>
            <person name="Haas B."/>
            <person name="Henn M.R."/>
            <person name="Nusbaum C."/>
            <person name="Birren B."/>
        </authorList>
    </citation>
    <scope>NUCLEOTIDE SEQUENCE [LARGE SCALE GENOMIC DNA]</scope>
    <source>
        <strain evidence="3">NA</strain>
    </source>
</reference>
<protein>
    <submittedName>
        <fullName evidence="2">Uncharacterized protein</fullName>
    </submittedName>
</protein>
<dbReference type="EMBL" id="ADBV01010105">
    <property type="protein sequence ID" value="EJW75751.1"/>
    <property type="molecule type" value="Genomic_DNA"/>
</dbReference>
<evidence type="ECO:0000313" key="2">
    <source>
        <dbReference type="EMBL" id="EJW75751.1"/>
    </source>
</evidence>
<dbReference type="Proteomes" id="UP000004810">
    <property type="component" value="Unassembled WGS sequence"/>
</dbReference>
<evidence type="ECO:0000313" key="3">
    <source>
        <dbReference type="Proteomes" id="UP000004810"/>
    </source>
</evidence>
<sequence>GMAGGGSSKELRVPKVNGTTALDGLKEVNRPVRFKLPHSNNNEETETSEDDEIA</sequence>
<gene>
    <name evidence="2" type="ORF">WUBG_13341</name>
</gene>
<accession>J9E0K3</accession>
<feature type="region of interest" description="Disordered" evidence="1">
    <location>
        <begin position="1"/>
        <end position="54"/>
    </location>
</feature>
<name>J9E0K3_WUCBA</name>
<dbReference type="AlphaFoldDB" id="J9E0K3"/>
<evidence type="ECO:0000256" key="1">
    <source>
        <dbReference type="SAM" id="MobiDB-lite"/>
    </source>
</evidence>
<organism evidence="2 3">
    <name type="scientific">Wuchereria bancrofti</name>
    <dbReference type="NCBI Taxonomy" id="6293"/>
    <lineage>
        <taxon>Eukaryota</taxon>
        <taxon>Metazoa</taxon>
        <taxon>Ecdysozoa</taxon>
        <taxon>Nematoda</taxon>
        <taxon>Chromadorea</taxon>
        <taxon>Rhabditida</taxon>
        <taxon>Spirurina</taxon>
        <taxon>Spiruromorpha</taxon>
        <taxon>Filarioidea</taxon>
        <taxon>Onchocercidae</taxon>
        <taxon>Wuchereria</taxon>
    </lineage>
</organism>
<feature type="non-terminal residue" evidence="2">
    <location>
        <position position="1"/>
    </location>
</feature>
<proteinExistence type="predicted"/>
<feature type="compositionally biased region" description="Acidic residues" evidence="1">
    <location>
        <begin position="43"/>
        <end position="54"/>
    </location>
</feature>
<comment type="caution">
    <text evidence="2">The sequence shown here is derived from an EMBL/GenBank/DDBJ whole genome shotgun (WGS) entry which is preliminary data.</text>
</comment>